<name>N1PDV3_DOTSN</name>
<keyword evidence="2" id="KW-1185">Reference proteome</keyword>
<dbReference type="Proteomes" id="UP000016933">
    <property type="component" value="Unassembled WGS sequence"/>
</dbReference>
<dbReference type="HOGENOM" id="CLU_2073098_0_0_1"/>
<reference evidence="2" key="1">
    <citation type="journal article" date="2012" name="PLoS Genet.">
        <title>The genomes of the fungal plant pathogens Cladosporium fulvum and Dothistroma septosporum reveal adaptation to different hosts and lifestyles but also signatures of common ancestry.</title>
        <authorList>
            <person name="de Wit P.J.G.M."/>
            <person name="van der Burgt A."/>
            <person name="Oekmen B."/>
            <person name="Stergiopoulos I."/>
            <person name="Abd-Elsalam K.A."/>
            <person name="Aerts A.L."/>
            <person name="Bahkali A.H."/>
            <person name="Beenen H.G."/>
            <person name="Chettri P."/>
            <person name="Cox M.P."/>
            <person name="Datema E."/>
            <person name="de Vries R.P."/>
            <person name="Dhillon B."/>
            <person name="Ganley A.R."/>
            <person name="Griffiths S.A."/>
            <person name="Guo Y."/>
            <person name="Hamelin R.C."/>
            <person name="Henrissat B."/>
            <person name="Kabir M.S."/>
            <person name="Jashni M.K."/>
            <person name="Kema G."/>
            <person name="Klaubauf S."/>
            <person name="Lapidus A."/>
            <person name="Levasseur A."/>
            <person name="Lindquist E."/>
            <person name="Mehrabi R."/>
            <person name="Ohm R.A."/>
            <person name="Owen T.J."/>
            <person name="Salamov A."/>
            <person name="Schwelm A."/>
            <person name="Schijlen E."/>
            <person name="Sun H."/>
            <person name="van den Burg H.A."/>
            <person name="van Ham R.C.H.J."/>
            <person name="Zhang S."/>
            <person name="Goodwin S.B."/>
            <person name="Grigoriev I.V."/>
            <person name="Collemare J."/>
            <person name="Bradshaw R.E."/>
        </authorList>
    </citation>
    <scope>NUCLEOTIDE SEQUENCE [LARGE SCALE GENOMIC DNA]</scope>
    <source>
        <strain evidence="2">NZE10 / CBS 128990</strain>
    </source>
</reference>
<protein>
    <submittedName>
        <fullName evidence="1">Uncharacterized protein</fullName>
    </submittedName>
</protein>
<evidence type="ECO:0000313" key="1">
    <source>
        <dbReference type="EMBL" id="EME40783.1"/>
    </source>
</evidence>
<reference evidence="1 2" key="2">
    <citation type="journal article" date="2012" name="PLoS Pathog.">
        <title>Diverse lifestyles and strategies of plant pathogenesis encoded in the genomes of eighteen Dothideomycetes fungi.</title>
        <authorList>
            <person name="Ohm R.A."/>
            <person name="Feau N."/>
            <person name="Henrissat B."/>
            <person name="Schoch C.L."/>
            <person name="Horwitz B.A."/>
            <person name="Barry K.W."/>
            <person name="Condon B.J."/>
            <person name="Copeland A.C."/>
            <person name="Dhillon B."/>
            <person name="Glaser F."/>
            <person name="Hesse C.N."/>
            <person name="Kosti I."/>
            <person name="LaButti K."/>
            <person name="Lindquist E.A."/>
            <person name="Lucas S."/>
            <person name="Salamov A.A."/>
            <person name="Bradshaw R.E."/>
            <person name="Ciuffetti L."/>
            <person name="Hamelin R.C."/>
            <person name="Kema G.H.J."/>
            <person name="Lawrence C."/>
            <person name="Scott J.A."/>
            <person name="Spatafora J.W."/>
            <person name="Turgeon B.G."/>
            <person name="de Wit P.J.G.M."/>
            <person name="Zhong S."/>
            <person name="Goodwin S.B."/>
            <person name="Grigoriev I.V."/>
        </authorList>
    </citation>
    <scope>NUCLEOTIDE SEQUENCE [LARGE SCALE GENOMIC DNA]</scope>
    <source>
        <strain evidence="2">NZE10 / CBS 128990</strain>
    </source>
</reference>
<proteinExistence type="predicted"/>
<accession>N1PDV3</accession>
<dbReference type="AlphaFoldDB" id="N1PDV3"/>
<evidence type="ECO:0000313" key="2">
    <source>
        <dbReference type="Proteomes" id="UP000016933"/>
    </source>
</evidence>
<dbReference type="EMBL" id="KB446543">
    <property type="protein sequence ID" value="EME40783.1"/>
    <property type="molecule type" value="Genomic_DNA"/>
</dbReference>
<organism evidence="1 2">
    <name type="scientific">Dothistroma septosporum (strain NZE10 / CBS 128990)</name>
    <name type="common">Red band needle blight fungus</name>
    <name type="synonym">Mycosphaerella pini</name>
    <dbReference type="NCBI Taxonomy" id="675120"/>
    <lineage>
        <taxon>Eukaryota</taxon>
        <taxon>Fungi</taxon>
        <taxon>Dikarya</taxon>
        <taxon>Ascomycota</taxon>
        <taxon>Pezizomycotina</taxon>
        <taxon>Dothideomycetes</taxon>
        <taxon>Dothideomycetidae</taxon>
        <taxon>Mycosphaerellales</taxon>
        <taxon>Mycosphaerellaceae</taxon>
        <taxon>Dothistroma</taxon>
    </lineage>
</organism>
<sequence>MDSGGGGGGGGLRAFHTSCFHFPSLPPALAVACTDQDGPSITSAQYPGTDVSSAAALSLTSSSRYGTFQNSRTRPERLAAAQLAISSQQMTCPDKLRLRPDHLTEQLLSSRRLPSLPG</sequence>
<gene>
    <name evidence="1" type="ORF">DOTSEDRAFT_74369</name>
</gene>